<dbReference type="Proteomes" id="UP000323930">
    <property type="component" value="Unassembled WGS sequence"/>
</dbReference>
<accession>A0A5D0HZ81</accession>
<name>A0A5D0HZ81_9FLAO</name>
<organism evidence="1 2">
    <name type="scientific">Seonamhaeicola marinus</name>
    <dbReference type="NCBI Taxonomy" id="1912246"/>
    <lineage>
        <taxon>Bacteria</taxon>
        <taxon>Pseudomonadati</taxon>
        <taxon>Bacteroidota</taxon>
        <taxon>Flavobacteriia</taxon>
        <taxon>Flavobacteriales</taxon>
        <taxon>Flavobacteriaceae</taxon>
    </lineage>
</organism>
<dbReference type="RefSeq" id="WP_148544045.1">
    <property type="nucleotide sequence ID" value="NZ_VSDQ01000679.1"/>
</dbReference>
<dbReference type="InterPro" id="IPR008972">
    <property type="entry name" value="Cupredoxin"/>
</dbReference>
<dbReference type="OrthoDB" id="1451403at2"/>
<sequence length="136" mass="15129">MKQLFKVLSIAITLSSILILSCGDKKPKAPLAIYTVDALTNKEYVIEATDFPKAENPTLTLKRGETYKFIVKAFGHPFFIKTEKTPGTVSTYDEGVTNNGANDAELLFSVPKDAPDVLYYVCKYHKMMSGELKIID</sequence>
<dbReference type="PROSITE" id="PS51257">
    <property type="entry name" value="PROKAR_LIPOPROTEIN"/>
    <property type="match status" value="1"/>
</dbReference>
<dbReference type="Gene3D" id="2.60.40.420">
    <property type="entry name" value="Cupredoxins - blue copper proteins"/>
    <property type="match status" value="1"/>
</dbReference>
<keyword evidence="2" id="KW-1185">Reference proteome</keyword>
<reference evidence="1 2" key="1">
    <citation type="submission" date="2019-08" db="EMBL/GenBank/DDBJ databases">
        <title>Seonamhaeicola sediminis sp. nov., isolated from marine sediment.</title>
        <authorList>
            <person name="Cao W.R."/>
        </authorList>
    </citation>
    <scope>NUCLEOTIDE SEQUENCE [LARGE SCALE GENOMIC DNA]</scope>
    <source>
        <strain evidence="1 2">B011</strain>
    </source>
</reference>
<evidence type="ECO:0000313" key="2">
    <source>
        <dbReference type="Proteomes" id="UP000323930"/>
    </source>
</evidence>
<dbReference type="SUPFAM" id="SSF49503">
    <property type="entry name" value="Cupredoxins"/>
    <property type="match status" value="1"/>
</dbReference>
<dbReference type="AlphaFoldDB" id="A0A5D0HZ81"/>
<protein>
    <recommendedName>
        <fullName evidence="3">EfeO-type cupredoxin-like domain-containing protein</fullName>
    </recommendedName>
</protein>
<evidence type="ECO:0008006" key="3">
    <source>
        <dbReference type="Google" id="ProtNLM"/>
    </source>
</evidence>
<gene>
    <name evidence="1" type="ORF">FUA24_15965</name>
</gene>
<comment type="caution">
    <text evidence="1">The sequence shown here is derived from an EMBL/GenBank/DDBJ whole genome shotgun (WGS) entry which is preliminary data.</text>
</comment>
<proteinExistence type="predicted"/>
<dbReference type="EMBL" id="VSDQ01000679">
    <property type="protein sequence ID" value="TYA74802.1"/>
    <property type="molecule type" value="Genomic_DNA"/>
</dbReference>
<evidence type="ECO:0000313" key="1">
    <source>
        <dbReference type="EMBL" id="TYA74802.1"/>
    </source>
</evidence>